<reference evidence="6" key="2">
    <citation type="submission" date="2021-09" db="EMBL/GenBank/DDBJ databases">
        <authorList>
            <person name="Gilroy R."/>
        </authorList>
    </citation>
    <scope>NUCLEOTIDE SEQUENCE</scope>
    <source>
        <strain evidence="6">1647</strain>
    </source>
</reference>
<dbReference type="InterPro" id="IPR051531">
    <property type="entry name" value="N-acetyltransferase"/>
</dbReference>
<evidence type="ECO:0000313" key="6">
    <source>
        <dbReference type="EMBL" id="HJF49563.1"/>
    </source>
</evidence>
<dbReference type="Gene3D" id="3.40.630.30">
    <property type="match status" value="1"/>
</dbReference>
<evidence type="ECO:0000256" key="4">
    <source>
        <dbReference type="SAM" id="MobiDB-lite"/>
    </source>
</evidence>
<comment type="caution">
    <text evidence="6">The sequence shown here is derived from an EMBL/GenBank/DDBJ whole genome shotgun (WGS) entry which is preliminary data.</text>
</comment>
<reference evidence="6" key="1">
    <citation type="journal article" date="2021" name="PeerJ">
        <title>Extensive microbial diversity within the chicken gut microbiome revealed by metagenomics and culture.</title>
        <authorList>
            <person name="Gilroy R."/>
            <person name="Ravi A."/>
            <person name="Getino M."/>
            <person name="Pursley I."/>
            <person name="Horton D.L."/>
            <person name="Alikhan N.F."/>
            <person name="Baker D."/>
            <person name="Gharbi K."/>
            <person name="Hall N."/>
            <person name="Watson M."/>
            <person name="Adriaenssens E.M."/>
            <person name="Foster-Nyarko E."/>
            <person name="Jarju S."/>
            <person name="Secka A."/>
            <person name="Antonio M."/>
            <person name="Oren A."/>
            <person name="Chaudhuri R.R."/>
            <person name="La Ragione R."/>
            <person name="Hildebrand F."/>
            <person name="Pallen M.J."/>
        </authorList>
    </citation>
    <scope>NUCLEOTIDE SEQUENCE</scope>
    <source>
        <strain evidence="6">1647</strain>
    </source>
</reference>
<dbReference type="SUPFAM" id="SSF55729">
    <property type="entry name" value="Acyl-CoA N-acyltransferases (Nat)"/>
    <property type="match status" value="1"/>
</dbReference>
<evidence type="ECO:0000256" key="1">
    <source>
        <dbReference type="ARBA" id="ARBA00022679"/>
    </source>
</evidence>
<dbReference type="InterPro" id="IPR016181">
    <property type="entry name" value="Acyl_CoA_acyltransferase"/>
</dbReference>
<dbReference type="PANTHER" id="PTHR43792">
    <property type="entry name" value="GNAT FAMILY, PUTATIVE (AFU_ORTHOLOGUE AFUA_3G00765)-RELATED-RELATED"/>
    <property type="match status" value="1"/>
</dbReference>
<evidence type="ECO:0000313" key="7">
    <source>
        <dbReference type="Proteomes" id="UP000775129"/>
    </source>
</evidence>
<dbReference type="PROSITE" id="PS51186">
    <property type="entry name" value="GNAT"/>
    <property type="match status" value="1"/>
</dbReference>
<name>A0A921GP40_9MICO</name>
<accession>A0A921GP40</accession>
<dbReference type="EMBL" id="DYWO01000211">
    <property type="protein sequence ID" value="HJF49563.1"/>
    <property type="molecule type" value="Genomic_DNA"/>
</dbReference>
<feature type="region of interest" description="Disordered" evidence="4">
    <location>
        <begin position="1"/>
        <end position="29"/>
    </location>
</feature>
<dbReference type="PANTHER" id="PTHR43792:SF8">
    <property type="entry name" value="[RIBOSOMAL PROTEIN US5]-ALANINE N-ACETYLTRANSFERASE"/>
    <property type="match status" value="1"/>
</dbReference>
<keyword evidence="1" id="KW-0808">Transferase</keyword>
<dbReference type="InterPro" id="IPR000182">
    <property type="entry name" value="GNAT_dom"/>
</dbReference>
<organism evidence="6 7">
    <name type="scientific">Brachybacterium paraconglomeratum</name>
    <dbReference type="NCBI Taxonomy" id="173362"/>
    <lineage>
        <taxon>Bacteria</taxon>
        <taxon>Bacillati</taxon>
        <taxon>Actinomycetota</taxon>
        <taxon>Actinomycetes</taxon>
        <taxon>Micrococcales</taxon>
        <taxon>Dermabacteraceae</taxon>
        <taxon>Brachybacterium</taxon>
    </lineage>
</organism>
<comment type="similarity">
    <text evidence="3">Belongs to the acetyltransferase family. RimJ subfamily.</text>
</comment>
<proteinExistence type="inferred from homology"/>
<keyword evidence="2" id="KW-0012">Acyltransferase</keyword>
<feature type="compositionally biased region" description="Low complexity" evidence="4">
    <location>
        <begin position="10"/>
        <end position="19"/>
    </location>
</feature>
<gene>
    <name evidence="6" type="ORF">K8W24_07155</name>
</gene>
<dbReference type="AlphaFoldDB" id="A0A921GP40"/>
<protein>
    <submittedName>
        <fullName evidence="6">GNAT family N-acetyltransferase</fullName>
    </submittedName>
</protein>
<evidence type="ECO:0000259" key="5">
    <source>
        <dbReference type="PROSITE" id="PS51186"/>
    </source>
</evidence>
<dbReference type="GO" id="GO:0016747">
    <property type="term" value="F:acyltransferase activity, transferring groups other than amino-acyl groups"/>
    <property type="evidence" value="ECO:0007669"/>
    <property type="project" value="InterPro"/>
</dbReference>
<dbReference type="Pfam" id="PF13302">
    <property type="entry name" value="Acetyltransf_3"/>
    <property type="match status" value="1"/>
</dbReference>
<evidence type="ECO:0000256" key="3">
    <source>
        <dbReference type="ARBA" id="ARBA00038502"/>
    </source>
</evidence>
<evidence type="ECO:0000256" key="2">
    <source>
        <dbReference type="ARBA" id="ARBA00023315"/>
    </source>
</evidence>
<feature type="domain" description="N-acetyltransferase" evidence="5">
    <location>
        <begin position="28"/>
        <end position="181"/>
    </location>
</feature>
<sequence length="203" mass="21712">MQPTTDDASRSPAASGASALPTTPEDGYGLRPVGAEDALAVLGAFRSAPDMARQGGVRTLEQAHEQVAWLLAPQRRATAIVNAEDWLVGLVAITVDEENRSGWFFYWLRAEHRGRGLASRAAATVADQALTPTAGGGWGLERLELGHRVNNPASAAVARAAGFVDEGVERGKFLIDGERLDVRICGRLRSDPWPALPGLPWRP</sequence>
<dbReference type="Proteomes" id="UP000775129">
    <property type="component" value="Unassembled WGS sequence"/>
</dbReference>